<name>A0A0G0K4X9_9BACT</name>
<sequence length="70" mass="7698">MKKEMKAESEKKSAKEWLGIIGVFVGFAASIIGTFLLIISNVQPQMVSCDDWKLVAGEYGLAFVMTLLSK</sequence>
<dbReference type="EMBL" id="LBUU01000004">
    <property type="protein sequence ID" value="KKQ70520.1"/>
    <property type="molecule type" value="Genomic_DNA"/>
</dbReference>
<keyword evidence="1" id="KW-0472">Membrane</keyword>
<dbReference type="Proteomes" id="UP000034022">
    <property type="component" value="Unassembled WGS sequence"/>
</dbReference>
<keyword evidence="1" id="KW-0812">Transmembrane</keyword>
<dbReference type="AlphaFoldDB" id="A0A0G0K4X9"/>
<keyword evidence="1" id="KW-1133">Transmembrane helix</keyword>
<evidence type="ECO:0000256" key="1">
    <source>
        <dbReference type="SAM" id="Phobius"/>
    </source>
</evidence>
<gene>
    <name evidence="2" type="ORF">US91_C0004G0005</name>
</gene>
<evidence type="ECO:0000313" key="3">
    <source>
        <dbReference type="Proteomes" id="UP000034022"/>
    </source>
</evidence>
<feature type="transmembrane region" description="Helical" evidence="1">
    <location>
        <begin position="20"/>
        <end position="40"/>
    </location>
</feature>
<accession>A0A0G0K4X9</accession>
<organism evidence="2 3">
    <name type="scientific">Candidatus Falkowbacteria bacterium GW2011_GWE1_38_31</name>
    <dbReference type="NCBI Taxonomy" id="1618638"/>
    <lineage>
        <taxon>Bacteria</taxon>
        <taxon>Candidatus Falkowiibacteriota</taxon>
    </lineage>
</organism>
<reference evidence="2 3" key="1">
    <citation type="journal article" date="2015" name="Nature">
        <title>rRNA introns, odd ribosomes, and small enigmatic genomes across a large radiation of phyla.</title>
        <authorList>
            <person name="Brown C.T."/>
            <person name="Hug L.A."/>
            <person name="Thomas B.C."/>
            <person name="Sharon I."/>
            <person name="Castelle C.J."/>
            <person name="Singh A."/>
            <person name="Wilkins M.J."/>
            <person name="Williams K.H."/>
            <person name="Banfield J.F."/>
        </authorList>
    </citation>
    <scope>NUCLEOTIDE SEQUENCE [LARGE SCALE GENOMIC DNA]</scope>
</reference>
<evidence type="ECO:0000313" key="2">
    <source>
        <dbReference type="EMBL" id="KKQ70520.1"/>
    </source>
</evidence>
<protein>
    <submittedName>
        <fullName evidence="2">Uncharacterized protein</fullName>
    </submittedName>
</protein>
<comment type="caution">
    <text evidence="2">The sequence shown here is derived from an EMBL/GenBank/DDBJ whole genome shotgun (WGS) entry which is preliminary data.</text>
</comment>
<proteinExistence type="predicted"/>